<comment type="pathway">
    <text evidence="4">Amino-acid biosynthesis; L-methionine biosynthesis via salvage pathway; S-methyl-5-thio-alpha-D-ribose 1-phosphate from S-methyl-5'-thioadenosine (phosphorylase route): step 1/1.</text>
</comment>
<feature type="site" description="Important for substrate specificity" evidence="4">
    <location>
        <position position="252"/>
    </location>
</feature>
<dbReference type="GO" id="GO:0005829">
    <property type="term" value="C:cytosol"/>
    <property type="evidence" value="ECO:0007669"/>
    <property type="project" value="TreeGrafter"/>
</dbReference>
<feature type="binding site" evidence="4">
    <location>
        <position position="30"/>
    </location>
    <ligand>
        <name>phosphate</name>
        <dbReference type="ChEBI" id="CHEBI:43474"/>
    </ligand>
</feature>
<sequence length="321" mass="35051">MSSSPLIGVIGKFPLTFSHLSYSLLQAEGSGFYKLDVLKHVKEVDVETPWGSPSSKVMILELPSGAQIAFIARHGISHSITPSEVNGQANIAALKHLGVKAIVAFSAVGSLREEIKPGDFIIPNQVIDRTKSIRQHTYFGPGQGLVAHAMFGEPFTPELSSFIAPLVKQVLPTGLNLHTNTGDRDSTLVCMEGPQFSTRAESRMYRQLGADIINMSVLPEAKLAKEAELAYSLICTSTDYDAWRIDEEPVTVAEVIKTLTTNAENSKFVAQNVLQHLHDAIAANEIPSQDGSMQYSIVTSKDKFTQASKDKLSYILPDYFN</sequence>
<evidence type="ECO:0000256" key="2">
    <source>
        <dbReference type="ARBA" id="ARBA00022679"/>
    </source>
</evidence>
<dbReference type="GO" id="GO:0017061">
    <property type="term" value="F:S-methyl-5-thioadenosine phosphorylase activity"/>
    <property type="evidence" value="ECO:0007669"/>
    <property type="project" value="UniProtKB-UniRule"/>
</dbReference>
<proteinExistence type="inferred from homology"/>
<dbReference type="InterPro" id="IPR035994">
    <property type="entry name" value="Nucleoside_phosphorylase_sf"/>
</dbReference>
<dbReference type="Proteomes" id="UP000310189">
    <property type="component" value="Unassembled WGS sequence"/>
</dbReference>
<comment type="similarity">
    <text evidence="4">Belongs to the PNP/MTAP phosphorylase family. MTAP subfamily.</text>
</comment>
<protein>
    <recommendedName>
        <fullName evidence="4">S-methyl-5'-thioadenosine phosphorylase</fullName>
        <ecNumber evidence="4">2.4.2.28</ecNumber>
    </recommendedName>
    <alternativeName>
        <fullName evidence="4">5'-methylthioadenosine phosphorylase</fullName>
        <shortName evidence="4">MTA phosphorylase</shortName>
        <shortName evidence="4">MTAP</shortName>
        <shortName evidence="4">MTAPase</shortName>
    </alternativeName>
</protein>
<keyword evidence="4" id="KW-0539">Nucleus</keyword>
<comment type="subcellular location">
    <subcellularLocation>
        <location evidence="4">Cytoplasm</location>
    </subcellularLocation>
    <subcellularLocation>
        <location evidence="4">Nucleus</location>
    </subcellularLocation>
</comment>
<evidence type="ECO:0000256" key="1">
    <source>
        <dbReference type="ARBA" id="ARBA00022676"/>
    </source>
</evidence>
<comment type="catalytic activity">
    <reaction evidence="4">
        <text>S-methyl-5'-thioadenosine + phosphate = 5-(methylsulfanyl)-alpha-D-ribose 1-phosphate + adenine</text>
        <dbReference type="Rhea" id="RHEA:11852"/>
        <dbReference type="ChEBI" id="CHEBI:16708"/>
        <dbReference type="ChEBI" id="CHEBI:17509"/>
        <dbReference type="ChEBI" id="CHEBI:43474"/>
        <dbReference type="ChEBI" id="CHEBI:58533"/>
        <dbReference type="EC" id="2.4.2.28"/>
    </reaction>
</comment>
<dbReference type="GO" id="GO:0019509">
    <property type="term" value="P:L-methionine salvage from methylthioadenosine"/>
    <property type="evidence" value="ECO:0007669"/>
    <property type="project" value="UniProtKB-UniRule"/>
</dbReference>
<dbReference type="PROSITE" id="PS01240">
    <property type="entry name" value="PNP_MTAP_2"/>
    <property type="match status" value="1"/>
</dbReference>
<feature type="binding site" evidence="4">
    <location>
        <begin position="73"/>
        <end position="74"/>
    </location>
    <ligand>
        <name>phosphate</name>
        <dbReference type="ChEBI" id="CHEBI:43474"/>
    </ligand>
</feature>
<dbReference type="PANTHER" id="PTHR42679">
    <property type="entry name" value="S-METHYL-5'-THIOADENOSINE PHOSPHORYLASE"/>
    <property type="match status" value="1"/>
</dbReference>
<dbReference type="GO" id="GO:0005634">
    <property type="term" value="C:nucleus"/>
    <property type="evidence" value="ECO:0007669"/>
    <property type="project" value="UniProtKB-SubCell"/>
</dbReference>
<organism evidence="6 7">
    <name type="scientific">Wallemia hederae</name>
    <dbReference type="NCBI Taxonomy" id="1540922"/>
    <lineage>
        <taxon>Eukaryota</taxon>
        <taxon>Fungi</taxon>
        <taxon>Dikarya</taxon>
        <taxon>Basidiomycota</taxon>
        <taxon>Wallemiomycotina</taxon>
        <taxon>Wallemiomycetes</taxon>
        <taxon>Wallemiales</taxon>
        <taxon>Wallemiaceae</taxon>
        <taxon>Wallemia</taxon>
    </lineage>
</organism>
<evidence type="ECO:0000256" key="4">
    <source>
        <dbReference type="HAMAP-Rule" id="MF_03155"/>
    </source>
</evidence>
<evidence type="ECO:0000313" key="6">
    <source>
        <dbReference type="EMBL" id="TIA87374.1"/>
    </source>
</evidence>
<dbReference type="InterPro" id="IPR018099">
    <property type="entry name" value="Purine_phosphorylase-2_CS"/>
</dbReference>
<dbReference type="CDD" id="cd09010">
    <property type="entry name" value="MTAP_SsMTAPII_like_MTIP"/>
    <property type="match status" value="1"/>
</dbReference>
<feature type="site" description="Important for substrate specificity" evidence="4">
    <location>
        <position position="197"/>
    </location>
</feature>
<evidence type="ECO:0000259" key="5">
    <source>
        <dbReference type="Pfam" id="PF01048"/>
    </source>
</evidence>
<dbReference type="PANTHER" id="PTHR42679:SF2">
    <property type="entry name" value="S-METHYL-5'-THIOADENOSINE PHOSPHORYLASE"/>
    <property type="match status" value="1"/>
</dbReference>
<keyword evidence="3 4" id="KW-0660">Purine salvage</keyword>
<dbReference type="AlphaFoldDB" id="A0A4T0FJ33"/>
<dbReference type="UniPathway" id="UPA00904">
    <property type="reaction ID" value="UER00873"/>
</dbReference>
<dbReference type="HAMAP" id="MF_01963">
    <property type="entry name" value="MTAP"/>
    <property type="match status" value="1"/>
</dbReference>
<name>A0A4T0FJ33_9BASI</name>
<dbReference type="GO" id="GO:0006166">
    <property type="term" value="P:purine ribonucleoside salvage"/>
    <property type="evidence" value="ECO:0007669"/>
    <property type="project" value="UniProtKB-KW"/>
</dbReference>
<feature type="binding site" evidence="4">
    <location>
        <position position="215"/>
    </location>
    <ligand>
        <name>substrate</name>
    </ligand>
</feature>
<feature type="binding site" evidence="4">
    <location>
        <position position="216"/>
    </location>
    <ligand>
        <name>phosphate</name>
        <dbReference type="ChEBI" id="CHEBI:43474"/>
    </ligand>
</feature>
<dbReference type="Gene3D" id="3.40.50.1580">
    <property type="entry name" value="Nucleoside phosphorylase domain"/>
    <property type="match status" value="1"/>
</dbReference>
<dbReference type="InterPro" id="IPR010044">
    <property type="entry name" value="MTAP"/>
</dbReference>
<dbReference type="FunFam" id="3.40.50.1580:FF:000008">
    <property type="entry name" value="S-methyl-5'-thioadenosine phosphorylase"/>
    <property type="match status" value="1"/>
</dbReference>
<reference evidence="6 7" key="1">
    <citation type="submission" date="2019-03" db="EMBL/GenBank/DDBJ databases">
        <title>Sequencing 23 genomes of Wallemia ichthyophaga.</title>
        <authorList>
            <person name="Gostincar C."/>
        </authorList>
    </citation>
    <scope>NUCLEOTIDE SEQUENCE [LARGE SCALE GENOMIC DNA]</scope>
    <source>
        <strain evidence="6 7">EXF-5753</strain>
    </source>
</reference>
<dbReference type="EMBL" id="SPNW01000057">
    <property type="protein sequence ID" value="TIA87374.1"/>
    <property type="molecule type" value="Genomic_DNA"/>
</dbReference>
<evidence type="ECO:0000313" key="7">
    <source>
        <dbReference type="Proteomes" id="UP000310189"/>
    </source>
</evidence>
<feature type="domain" description="Nucleoside phosphorylase" evidence="5">
    <location>
        <begin position="38"/>
        <end position="271"/>
    </location>
</feature>
<keyword evidence="2 4" id="KW-0808">Transferase</keyword>
<dbReference type="EC" id="2.4.2.28" evidence="4"/>
<feature type="binding site" evidence="4">
    <location>
        <begin position="239"/>
        <end position="241"/>
    </location>
    <ligand>
        <name>substrate</name>
    </ligand>
</feature>
<dbReference type="OrthoDB" id="431409at2759"/>
<feature type="binding site" evidence="4">
    <location>
        <begin position="106"/>
        <end position="107"/>
    </location>
    <ligand>
        <name>phosphate</name>
        <dbReference type="ChEBI" id="CHEBI:43474"/>
    </ligand>
</feature>
<dbReference type="SUPFAM" id="SSF53167">
    <property type="entry name" value="Purine and uridine phosphorylases"/>
    <property type="match status" value="1"/>
</dbReference>
<evidence type="ECO:0000256" key="3">
    <source>
        <dbReference type="ARBA" id="ARBA00022726"/>
    </source>
</evidence>
<keyword evidence="7" id="KW-1185">Reference proteome</keyword>
<comment type="subunit">
    <text evidence="4">Homotrimer.</text>
</comment>
<comment type="caution">
    <text evidence="6">The sequence shown here is derived from an EMBL/GenBank/DDBJ whole genome shotgun (WGS) entry which is preliminary data.</text>
</comment>
<dbReference type="Pfam" id="PF01048">
    <property type="entry name" value="PNP_UDP_1"/>
    <property type="match status" value="1"/>
</dbReference>
<keyword evidence="4" id="KW-0963">Cytoplasm</keyword>
<comment type="function">
    <text evidence="4">Catalyzes the reversible phosphorylation of S-methyl-5'-thioadenosine (MTA) to adenine and 5-methylthioribose-1-phosphate. Involved in the breakdown of MTA, a major by-product of polyamine biosynthesis. Responsible for the first step in the methionine salvage pathway after MTA has been generated from S-adenosylmethionine. Has broad substrate specificity with 6-aminopurine nucleosides as preferred substrates.</text>
</comment>
<gene>
    <name evidence="6" type="ORF">E3P99_03219</name>
</gene>
<keyword evidence="1 4" id="KW-0328">Glycosyltransferase</keyword>
<dbReference type="InterPro" id="IPR000845">
    <property type="entry name" value="Nucleoside_phosphorylase_d"/>
</dbReference>
<accession>A0A4T0FJ33</accession>